<proteinExistence type="predicted"/>
<keyword evidence="1 2" id="KW-0808">Transferase</keyword>
<dbReference type="PANTHER" id="PTHR12788">
    <property type="entry name" value="PROTEIN-TYROSINE SULFOTRANSFERASE 2"/>
    <property type="match status" value="1"/>
</dbReference>
<dbReference type="STRING" id="247523.B0W48_00155"/>
<dbReference type="Gene3D" id="1.25.40.10">
    <property type="entry name" value="Tetratricopeptide repeat domain"/>
    <property type="match status" value="1"/>
</dbReference>
<dbReference type="SMART" id="SM00028">
    <property type="entry name" value="TPR"/>
    <property type="match status" value="5"/>
</dbReference>
<evidence type="ECO:0000256" key="1">
    <source>
        <dbReference type="ARBA" id="ARBA00022679"/>
    </source>
</evidence>
<gene>
    <name evidence="2" type="ORF">B0W48_00155</name>
</gene>
<organism evidence="2 3">
    <name type="scientific">Pseudoalteromonas aliena</name>
    <dbReference type="NCBI Taxonomy" id="247523"/>
    <lineage>
        <taxon>Bacteria</taxon>
        <taxon>Pseudomonadati</taxon>
        <taxon>Pseudomonadota</taxon>
        <taxon>Gammaproteobacteria</taxon>
        <taxon>Alteromonadales</taxon>
        <taxon>Pseudoalteromonadaceae</taxon>
        <taxon>Pseudoalteromonas</taxon>
    </lineage>
</organism>
<evidence type="ECO:0000313" key="2">
    <source>
        <dbReference type="EMBL" id="AQP98344.1"/>
    </source>
</evidence>
<name>A0A1Q2GTA5_9GAMM</name>
<dbReference type="SUPFAM" id="SSF48452">
    <property type="entry name" value="TPR-like"/>
    <property type="match status" value="1"/>
</dbReference>
<dbReference type="Pfam" id="PF13432">
    <property type="entry name" value="TPR_16"/>
    <property type="match status" value="1"/>
</dbReference>
<dbReference type="Pfam" id="PF13469">
    <property type="entry name" value="Sulfotransfer_3"/>
    <property type="match status" value="1"/>
</dbReference>
<dbReference type="InterPro" id="IPR019734">
    <property type="entry name" value="TPR_rpt"/>
</dbReference>
<dbReference type="EMBL" id="CP019628">
    <property type="protein sequence ID" value="AQP98344.1"/>
    <property type="molecule type" value="Genomic_DNA"/>
</dbReference>
<dbReference type="AlphaFoldDB" id="A0A1Q2GTA5"/>
<dbReference type="KEGG" id="paln:B0W48_00155"/>
<dbReference type="Gene3D" id="3.40.50.300">
    <property type="entry name" value="P-loop containing nucleotide triphosphate hydrolases"/>
    <property type="match status" value="1"/>
</dbReference>
<dbReference type="PANTHER" id="PTHR12788:SF10">
    <property type="entry name" value="PROTEIN-TYROSINE SULFOTRANSFERASE"/>
    <property type="match status" value="1"/>
</dbReference>
<dbReference type="SUPFAM" id="SSF52540">
    <property type="entry name" value="P-loop containing nucleoside triphosphate hydrolases"/>
    <property type="match status" value="1"/>
</dbReference>
<dbReference type="InterPro" id="IPR027417">
    <property type="entry name" value="P-loop_NTPase"/>
</dbReference>
<dbReference type="GO" id="GO:0008476">
    <property type="term" value="F:protein-tyrosine sulfotransferase activity"/>
    <property type="evidence" value="ECO:0007669"/>
    <property type="project" value="InterPro"/>
</dbReference>
<dbReference type="InterPro" id="IPR011990">
    <property type="entry name" value="TPR-like_helical_dom_sf"/>
</dbReference>
<dbReference type="Proteomes" id="UP000188243">
    <property type="component" value="Chromosome"/>
</dbReference>
<protein>
    <submittedName>
        <fullName evidence="2">Sulfotransferase family protein</fullName>
    </submittedName>
</protein>
<accession>A0A1Q2GTA5</accession>
<sequence length="476" mass="54194">MLLKKANQLLEQGKLKEAEFHYKALLKSDPDNGEALFGLGKIALRLARFDAAVYVLQKACERLPRMLEPLNALADAFNGVNSPKDALTVLEYAQSIATNNPEPHYYLAQHYLTHGNLDKAHSTFTHALSMGVHPVTAYILFELVQLGRFDKDHNYISKLHHLLTQTNNLHLKMVCYYALGKSYDKLDDTEQAFSYFVLANKLQHKLSNFNTDELSPFYDEIIKHNTRSFINSGDKQLISQITPVFIIGMPRSGSTLLEQMLANHSQYSSIGESSSVGNVVAFLEQKTAVSYPQCLKHLTPELISKARDIYINALKTVTPIKPFIINKLPSNYQSLGLIYVLFPNAKFINLTRDFNATAFSILSNYFAENEPYFCSLVEFKQYHALYEKLMLHWRSLKGMPIYNISYEALVNNPKQQLTALLNFLDCSFEENCLAFYKRKSAVTTLSKHAIREPINRLAIAKWERYKAPLLELLDGS</sequence>
<dbReference type="Pfam" id="PF13181">
    <property type="entry name" value="TPR_8"/>
    <property type="match status" value="1"/>
</dbReference>
<reference evidence="2 3" key="1">
    <citation type="submission" date="2017-02" db="EMBL/GenBank/DDBJ databases">
        <title>Complete genome sequence of the cold-active Pseudoalteromonas aliena strain EH1 isolated from Arctic seawater.</title>
        <authorList>
            <person name="Kim E."/>
            <person name="Heo E."/>
            <person name="Kim H."/>
            <person name="Kim D."/>
        </authorList>
    </citation>
    <scope>NUCLEOTIDE SEQUENCE [LARGE SCALE GENOMIC DNA]</scope>
    <source>
        <strain evidence="2 3">EH1</strain>
    </source>
</reference>
<dbReference type="RefSeq" id="WP_077535080.1">
    <property type="nucleotide sequence ID" value="NZ_CP019628.1"/>
</dbReference>
<dbReference type="InterPro" id="IPR026634">
    <property type="entry name" value="TPST-like"/>
</dbReference>
<evidence type="ECO:0000313" key="3">
    <source>
        <dbReference type="Proteomes" id="UP000188243"/>
    </source>
</evidence>